<reference evidence="4" key="1">
    <citation type="submission" date="2016-10" db="EMBL/GenBank/DDBJ databases">
        <authorList>
            <person name="Varghese N."/>
            <person name="Submissions S."/>
        </authorList>
    </citation>
    <scope>NUCLEOTIDE SEQUENCE [LARGE SCALE GENOMIC DNA]</scope>
    <source>
        <strain evidence="4">DSM 45245</strain>
    </source>
</reference>
<protein>
    <submittedName>
        <fullName evidence="3">DNA-binding transcriptional regulator, MarR family</fullName>
    </submittedName>
</protein>
<proteinExistence type="predicted"/>
<dbReference type="PROSITE" id="PS50995">
    <property type="entry name" value="HTH_MARR_2"/>
    <property type="match status" value="1"/>
</dbReference>
<dbReference type="GO" id="GO:0006950">
    <property type="term" value="P:response to stress"/>
    <property type="evidence" value="ECO:0007669"/>
    <property type="project" value="TreeGrafter"/>
</dbReference>
<dbReference type="Gene3D" id="1.10.10.10">
    <property type="entry name" value="Winged helix-like DNA-binding domain superfamily/Winged helix DNA-binding domain"/>
    <property type="match status" value="1"/>
</dbReference>
<sequence>MVEGLDAARMTCWRAYIESSQRLLTALEDELREGSELSLADYHVLVLLSEAPRQRLRMGELAGRLVFSPSRLTYQISSMRRRGLVVRESCPQDRRGSEAVLTAAGLLALRRAAPQHLAAVRARFMDDLDEAEVAALTRVFTRLGDRLRDHTATTRPRGEHAASREPRDEHADSREPRGDRAAS</sequence>
<dbReference type="PANTHER" id="PTHR33164:SF99">
    <property type="entry name" value="MARR FAMILY REGULATORY PROTEIN"/>
    <property type="match status" value="1"/>
</dbReference>
<name>A0A1H3J8P4_9ACTN</name>
<evidence type="ECO:0000313" key="3">
    <source>
        <dbReference type="EMBL" id="SDY36363.1"/>
    </source>
</evidence>
<organism evidence="3 4">
    <name type="scientific">Micromonospora pattaloongensis</name>
    <dbReference type="NCBI Taxonomy" id="405436"/>
    <lineage>
        <taxon>Bacteria</taxon>
        <taxon>Bacillati</taxon>
        <taxon>Actinomycetota</taxon>
        <taxon>Actinomycetes</taxon>
        <taxon>Micromonosporales</taxon>
        <taxon>Micromonosporaceae</taxon>
        <taxon>Micromonospora</taxon>
    </lineage>
</organism>
<dbReference type="AlphaFoldDB" id="A0A1H3J8P4"/>
<dbReference type="InterPro" id="IPR036388">
    <property type="entry name" value="WH-like_DNA-bd_sf"/>
</dbReference>
<evidence type="ECO:0000259" key="2">
    <source>
        <dbReference type="PROSITE" id="PS50995"/>
    </source>
</evidence>
<evidence type="ECO:0000256" key="1">
    <source>
        <dbReference type="SAM" id="MobiDB-lite"/>
    </source>
</evidence>
<dbReference type="SMART" id="SM00347">
    <property type="entry name" value="HTH_MARR"/>
    <property type="match status" value="1"/>
</dbReference>
<dbReference type="EMBL" id="FNPH01000002">
    <property type="protein sequence ID" value="SDY36363.1"/>
    <property type="molecule type" value="Genomic_DNA"/>
</dbReference>
<feature type="region of interest" description="Disordered" evidence="1">
    <location>
        <begin position="150"/>
        <end position="183"/>
    </location>
</feature>
<dbReference type="InterPro" id="IPR000835">
    <property type="entry name" value="HTH_MarR-typ"/>
</dbReference>
<feature type="domain" description="HTH marR-type" evidence="2">
    <location>
        <begin position="1"/>
        <end position="145"/>
    </location>
</feature>
<dbReference type="GO" id="GO:0003700">
    <property type="term" value="F:DNA-binding transcription factor activity"/>
    <property type="evidence" value="ECO:0007669"/>
    <property type="project" value="InterPro"/>
</dbReference>
<dbReference type="OrthoDB" id="5432081at2"/>
<evidence type="ECO:0000313" key="4">
    <source>
        <dbReference type="Proteomes" id="UP000242415"/>
    </source>
</evidence>
<dbReference type="Proteomes" id="UP000242415">
    <property type="component" value="Unassembled WGS sequence"/>
</dbReference>
<dbReference type="Pfam" id="PF12802">
    <property type="entry name" value="MarR_2"/>
    <property type="match status" value="1"/>
</dbReference>
<dbReference type="InterPro" id="IPR036390">
    <property type="entry name" value="WH_DNA-bd_sf"/>
</dbReference>
<keyword evidence="3" id="KW-0238">DNA-binding</keyword>
<gene>
    <name evidence="3" type="ORF">SAMN05444365_1023</name>
</gene>
<accession>A0A1H3J8P4</accession>
<dbReference type="GO" id="GO:0003677">
    <property type="term" value="F:DNA binding"/>
    <property type="evidence" value="ECO:0007669"/>
    <property type="project" value="UniProtKB-KW"/>
</dbReference>
<keyword evidence="4" id="KW-1185">Reference proteome</keyword>
<dbReference type="SUPFAM" id="SSF46785">
    <property type="entry name" value="Winged helix' DNA-binding domain"/>
    <property type="match status" value="1"/>
</dbReference>
<dbReference type="STRING" id="405436.SAMN05444365_1023"/>
<dbReference type="PANTHER" id="PTHR33164">
    <property type="entry name" value="TRANSCRIPTIONAL REGULATOR, MARR FAMILY"/>
    <property type="match status" value="1"/>
</dbReference>
<dbReference type="InterPro" id="IPR039422">
    <property type="entry name" value="MarR/SlyA-like"/>
</dbReference>